<dbReference type="EMBL" id="JAMYWD010000008">
    <property type="protein sequence ID" value="KAJ4963006.1"/>
    <property type="molecule type" value="Genomic_DNA"/>
</dbReference>
<proteinExistence type="predicted"/>
<evidence type="ECO:0000313" key="2">
    <source>
        <dbReference type="Proteomes" id="UP001141806"/>
    </source>
</evidence>
<evidence type="ECO:0000313" key="1">
    <source>
        <dbReference type="EMBL" id="KAJ4963006.1"/>
    </source>
</evidence>
<dbReference type="AlphaFoldDB" id="A0A9Q0HAJ0"/>
<sequence length="345" mass="36979">MFSHEILSVEGRGLNPGRIEKYCLECFVHEIKNILKAMAKGGEASTSYPKEGRSMAQIADFRPTEPGLLPIESQSTVMVFFTAGGSEAMAEGIHRGIAVEMVSQSSQRAVSLLRQFVSRFPSAMTVNKDVRYHVWNLRVHLMAWGQVALCFTAEAQDGSGSETVFRGVEGRSLDHGGPGLLEAVEPTVVSSRCLGARSSAVLLRVGNTGSEEREDQINKGITDLDLGGSVICKGNAGSLTVTGLLQAAVVLSTGGSVNLQGLRYTYEDEVSPMAESLLQVVSFAVGELTDLLLYGLAIIENFIEVRAIAEGSVADCRELKKLPATDLVDGVLAIGGNGFWFADYR</sequence>
<organism evidence="1 2">
    <name type="scientific">Protea cynaroides</name>
    <dbReference type="NCBI Taxonomy" id="273540"/>
    <lineage>
        <taxon>Eukaryota</taxon>
        <taxon>Viridiplantae</taxon>
        <taxon>Streptophyta</taxon>
        <taxon>Embryophyta</taxon>
        <taxon>Tracheophyta</taxon>
        <taxon>Spermatophyta</taxon>
        <taxon>Magnoliopsida</taxon>
        <taxon>Proteales</taxon>
        <taxon>Proteaceae</taxon>
        <taxon>Protea</taxon>
    </lineage>
</organism>
<accession>A0A9Q0HAJ0</accession>
<gene>
    <name evidence="1" type="ORF">NE237_022945</name>
</gene>
<comment type="caution">
    <text evidence="1">The sequence shown here is derived from an EMBL/GenBank/DDBJ whole genome shotgun (WGS) entry which is preliminary data.</text>
</comment>
<reference evidence="1" key="1">
    <citation type="journal article" date="2023" name="Plant J.">
        <title>The genome of the king protea, Protea cynaroides.</title>
        <authorList>
            <person name="Chang J."/>
            <person name="Duong T.A."/>
            <person name="Schoeman C."/>
            <person name="Ma X."/>
            <person name="Roodt D."/>
            <person name="Barker N."/>
            <person name="Li Z."/>
            <person name="Van de Peer Y."/>
            <person name="Mizrachi E."/>
        </authorList>
    </citation>
    <scope>NUCLEOTIDE SEQUENCE</scope>
    <source>
        <tissue evidence="1">Young leaves</tissue>
    </source>
</reference>
<dbReference type="Proteomes" id="UP001141806">
    <property type="component" value="Unassembled WGS sequence"/>
</dbReference>
<keyword evidence="2" id="KW-1185">Reference proteome</keyword>
<name>A0A9Q0HAJ0_9MAGN</name>
<protein>
    <submittedName>
        <fullName evidence="1">Uncharacterized protein</fullName>
    </submittedName>
</protein>